<dbReference type="InterPro" id="IPR035069">
    <property type="entry name" value="TTHA1013/TTHA0281-like"/>
</dbReference>
<sequence length="137" mass="15108">MKANVMNQIKIVIEKTDDLYSAYAENVEGVYGGGETVAEAKQSIVEAIQLLKEFNQEENIPAALKGEYELVYKFDAQSLLSYFKGILGQTALAHLTGINARLLQHYASGLKKPRQPQAKKIEAALHKLGSELMAVEL</sequence>
<feature type="domain" description="HTH cro/C1-type" evidence="1">
    <location>
        <begin position="89"/>
        <end position="132"/>
    </location>
</feature>
<dbReference type="InterPro" id="IPR001387">
    <property type="entry name" value="Cro/C1-type_HTH"/>
</dbReference>
<dbReference type="Gene3D" id="3.30.160.250">
    <property type="match status" value="1"/>
</dbReference>
<evidence type="ECO:0000259" key="1">
    <source>
        <dbReference type="PROSITE" id="PS50943"/>
    </source>
</evidence>
<dbReference type="EMBL" id="BAABHC010000018">
    <property type="protein sequence ID" value="GAA4438851.1"/>
    <property type="molecule type" value="Genomic_DNA"/>
</dbReference>
<dbReference type="PROSITE" id="PS50943">
    <property type="entry name" value="HTH_CROC1"/>
    <property type="match status" value="1"/>
</dbReference>
<proteinExistence type="predicted"/>
<accession>A0ABP8M078</accession>
<evidence type="ECO:0000313" key="3">
    <source>
        <dbReference type="Proteomes" id="UP001500552"/>
    </source>
</evidence>
<gene>
    <name evidence="2" type="ORF">GCM10023188_34650</name>
</gene>
<protein>
    <recommendedName>
        <fullName evidence="1">HTH cro/C1-type domain-containing protein</fullName>
    </recommendedName>
</protein>
<dbReference type="SUPFAM" id="SSF143100">
    <property type="entry name" value="TTHA1013/TTHA0281-like"/>
    <property type="match status" value="1"/>
</dbReference>
<organism evidence="2 3">
    <name type="scientific">Pontibacter saemangeumensis</name>
    <dbReference type="NCBI Taxonomy" id="1084525"/>
    <lineage>
        <taxon>Bacteria</taxon>
        <taxon>Pseudomonadati</taxon>
        <taxon>Bacteroidota</taxon>
        <taxon>Cytophagia</taxon>
        <taxon>Cytophagales</taxon>
        <taxon>Hymenobacteraceae</taxon>
        <taxon>Pontibacter</taxon>
    </lineage>
</organism>
<reference evidence="3" key="1">
    <citation type="journal article" date="2019" name="Int. J. Syst. Evol. Microbiol.">
        <title>The Global Catalogue of Microorganisms (GCM) 10K type strain sequencing project: providing services to taxonomists for standard genome sequencing and annotation.</title>
        <authorList>
            <consortium name="The Broad Institute Genomics Platform"/>
            <consortium name="The Broad Institute Genome Sequencing Center for Infectious Disease"/>
            <person name="Wu L."/>
            <person name="Ma J."/>
        </authorList>
    </citation>
    <scope>NUCLEOTIDE SEQUENCE [LARGE SCALE GENOMIC DNA]</scope>
    <source>
        <strain evidence="3">JCM 17926</strain>
    </source>
</reference>
<comment type="caution">
    <text evidence="2">The sequence shown here is derived from an EMBL/GenBank/DDBJ whole genome shotgun (WGS) entry which is preliminary data.</text>
</comment>
<name>A0ABP8M078_9BACT</name>
<keyword evidence="3" id="KW-1185">Reference proteome</keyword>
<evidence type="ECO:0000313" key="2">
    <source>
        <dbReference type="EMBL" id="GAA4438851.1"/>
    </source>
</evidence>
<dbReference type="Proteomes" id="UP001500552">
    <property type="component" value="Unassembled WGS sequence"/>
</dbReference>